<dbReference type="Pfam" id="PF00076">
    <property type="entry name" value="RRM_1"/>
    <property type="match status" value="1"/>
</dbReference>
<feature type="region of interest" description="Disordered" evidence="4">
    <location>
        <begin position="268"/>
        <end position="290"/>
    </location>
</feature>
<evidence type="ECO:0000256" key="1">
    <source>
        <dbReference type="ARBA" id="ARBA00022737"/>
    </source>
</evidence>
<feature type="region of interest" description="Disordered" evidence="4">
    <location>
        <begin position="599"/>
        <end position="638"/>
    </location>
</feature>
<dbReference type="Gene3D" id="3.30.70.330">
    <property type="match status" value="2"/>
</dbReference>
<dbReference type="Proteomes" id="UP000095280">
    <property type="component" value="Unplaced"/>
</dbReference>
<dbReference type="InterPro" id="IPR000504">
    <property type="entry name" value="RRM_dom"/>
</dbReference>
<dbReference type="GO" id="GO:0003723">
    <property type="term" value="F:RNA binding"/>
    <property type="evidence" value="ECO:0007669"/>
    <property type="project" value="UniProtKB-UniRule"/>
</dbReference>
<dbReference type="SUPFAM" id="SSF54928">
    <property type="entry name" value="RNA-binding domain, RBD"/>
    <property type="match status" value="1"/>
</dbReference>
<keyword evidence="2 3" id="KW-0694">RNA-binding</keyword>
<dbReference type="GO" id="GO:1990904">
    <property type="term" value="C:ribonucleoprotein complex"/>
    <property type="evidence" value="ECO:0007669"/>
    <property type="project" value="InterPro"/>
</dbReference>
<dbReference type="InterPro" id="IPR012677">
    <property type="entry name" value="Nucleotide-bd_a/b_plait_sf"/>
</dbReference>
<keyword evidence="6" id="KW-1185">Reference proteome</keyword>
<evidence type="ECO:0000256" key="4">
    <source>
        <dbReference type="SAM" id="MobiDB-lite"/>
    </source>
</evidence>
<evidence type="ECO:0000256" key="3">
    <source>
        <dbReference type="PROSITE-ProRule" id="PRU00176"/>
    </source>
</evidence>
<name>A0A1I8JRI9_9PLAT</name>
<evidence type="ECO:0000256" key="2">
    <source>
        <dbReference type="ARBA" id="ARBA00022884"/>
    </source>
</evidence>
<dbReference type="PANTHER" id="PTHR10352">
    <property type="entry name" value="EUKARYOTIC TRANSLATION INITIATION FACTOR 3 SUBUNIT G"/>
    <property type="match status" value="1"/>
</dbReference>
<dbReference type="InterPro" id="IPR035979">
    <property type="entry name" value="RBD_domain_sf"/>
</dbReference>
<evidence type="ECO:0000313" key="6">
    <source>
        <dbReference type="Proteomes" id="UP000095280"/>
    </source>
</evidence>
<proteinExistence type="predicted"/>
<evidence type="ECO:0000313" key="7">
    <source>
        <dbReference type="WBParaSite" id="snap_masked-unitig_362-processed-gene-0.0-mRNA-1"/>
    </source>
</evidence>
<evidence type="ECO:0000259" key="5">
    <source>
        <dbReference type="PROSITE" id="PS50102"/>
    </source>
</evidence>
<dbReference type="WBParaSite" id="snap_masked-unitig_362-processed-gene-0.0-mRNA-1">
    <property type="protein sequence ID" value="snap_masked-unitig_362-processed-gene-0.0-mRNA-1"/>
    <property type="gene ID" value="snap_masked-unitig_362-processed-gene-0.0"/>
</dbReference>
<organism evidence="6 7">
    <name type="scientific">Macrostomum lignano</name>
    <dbReference type="NCBI Taxonomy" id="282301"/>
    <lineage>
        <taxon>Eukaryota</taxon>
        <taxon>Metazoa</taxon>
        <taxon>Spiralia</taxon>
        <taxon>Lophotrochozoa</taxon>
        <taxon>Platyhelminthes</taxon>
        <taxon>Rhabditophora</taxon>
        <taxon>Macrostomorpha</taxon>
        <taxon>Macrostomida</taxon>
        <taxon>Macrostomidae</taxon>
        <taxon>Macrostomum</taxon>
    </lineage>
</organism>
<dbReference type="AlphaFoldDB" id="A0A1I8JRI9"/>
<dbReference type="PROSITE" id="PS50102">
    <property type="entry name" value="RRM"/>
    <property type="match status" value="1"/>
</dbReference>
<dbReference type="PRINTS" id="PR00961">
    <property type="entry name" value="HUDSXLRNA"/>
</dbReference>
<protein>
    <submittedName>
        <fullName evidence="7">RRM domain-containing protein</fullName>
    </submittedName>
</protein>
<sequence length="718" mass="78193">GLYIRREFLSSGFGETAAQAKDECVSEALEDSHWRGRKLARGLSRLFSQCGKIITLRILYDNKTGFVARRFHPLSSGLTSASEAEDAIKQLNGYTPEEGCEPITVSLPTVPARPGRRAANLVNSFLKQCSMHSPSGAKLGSPIQHLAALTAQLQQSPINNGISGIGDLMAAASSLPNSSLLAQSMVAQGGGMTSSGSWSIFVYNLAPETEDRILWELFWPVWRRPDGEGDPRPGTSKCRGFGFVTMSNYEEALLAIQSLNGSLGTALRTPTPPDLPEQHPLHPAARGRQGLAEWAATPPRCIDPELSQVQFLRNRGGSRSSSGRHAAAALLAQQELMIELTLSQRIQLLEAAQIDNLRVARLADEAHQRLAEAVLAQVAHGGAPDCNEIVGRPAHLRADGLLATAAWRRCLGGGAGGSSRLPVAGLRQQDAVVDEHRAALDDARHGIAHGNLRHRIEGIESGQNRNTFMSDWLNSLQSTEFESELDNRLFHREDSRISRLRSAHRAPSEQFTCIRNPPTNLHHLLLLVIEQCPLECGHPRHLQKAGRGGFDVELQANFNQLRRRRPCLEVAQTQNSGKADGRLLIGRLHTVVSPTATLSRRRTVSVQSQQTPKQRTTRMPLNEAPPTPSGWSVSPGSPSLRTMKAHVTFRCFRPSFLTSVRMTPPGGSSTSSSRSAQTLKLFTVPDDSAAATAEEPKSARMAALFQTKIPDGCYSVRR</sequence>
<feature type="compositionally biased region" description="Low complexity" evidence="4">
    <location>
        <begin position="629"/>
        <end position="638"/>
    </location>
</feature>
<feature type="compositionally biased region" description="Polar residues" evidence="4">
    <location>
        <begin position="599"/>
        <end position="619"/>
    </location>
</feature>
<feature type="domain" description="RRM" evidence="5">
    <location>
        <begin position="198"/>
        <end position="274"/>
    </location>
</feature>
<keyword evidence="1" id="KW-0677">Repeat</keyword>
<reference evidence="7" key="1">
    <citation type="submission" date="2016-11" db="UniProtKB">
        <authorList>
            <consortium name="WormBaseParasite"/>
        </authorList>
    </citation>
    <scope>IDENTIFICATION</scope>
</reference>
<accession>A0A1I8JRI9</accession>
<dbReference type="InterPro" id="IPR002343">
    <property type="entry name" value="Hud_Sxl_RNA"/>
</dbReference>